<dbReference type="PANTHER" id="PTHR40269">
    <property type="entry name" value="OUTER MEMBRANE PROTEIN-RELATED"/>
    <property type="match status" value="1"/>
</dbReference>
<sequence length="430" mass="47377">MGNAHRKKVPLRRWFQASVSAGFLCFFAVVSADAETISTASLKKGYTTAELDQMLAPVALYPDGLLLQVLMASSHPAEVVEAGRWLDANPDLSGDTAVEAAESFGWHASVMALLAFPDVLFTMSSNMEWAVKLGNAFTAQREDMMERVQHLRRQARAAGNLKSDERMNVIRTSNNIAIEPVSREVIYVPYYNPAIVYGSWAWPGYAPYYWSPWRGYAWYPGYYSSSFMWGSGIWFSYTRFHGRMDWRRRHVHWNPPPKYTAPGHVRPGVKPHPGQNHARPGNRPGQNGHNQARPGVRPGDASSGHVRPGYIRPGLNRPSTITSRPGQRPGMAAAYRQAHNRSATTGHPSRSMGYNHPSATHQDVSAVHTRMSRGSQSAVRQPAGTHQSGGMARASSRPAMTPPANVSRQAGLRPGGWFSQGGGHKGGARR</sequence>
<evidence type="ECO:0000256" key="2">
    <source>
        <dbReference type="SAM" id="SignalP"/>
    </source>
</evidence>
<reference evidence="3" key="1">
    <citation type="journal article" date="2022" name="Front. Microbiol.">
        <title>New perspectives on an old grouping: The genomic and phenotypic variability of Oxalobacter formigenes and the implications for calcium oxalate stone prevention.</title>
        <authorList>
            <person name="Chmiel J.A."/>
            <person name="Carr C."/>
            <person name="Stuivenberg G.A."/>
            <person name="Venema R."/>
            <person name="Chanyi R.M."/>
            <person name="Al K.F."/>
            <person name="Giguere D."/>
            <person name="Say H."/>
            <person name="Akouris P.P."/>
            <person name="Dominguez Romero S.A."/>
            <person name="Kwong A."/>
            <person name="Tai V."/>
            <person name="Koval S.F."/>
            <person name="Razvi H."/>
            <person name="Bjazevic J."/>
            <person name="Burton J.P."/>
        </authorList>
    </citation>
    <scope>NUCLEOTIDE SEQUENCE</scope>
    <source>
        <strain evidence="3">WoOx3</strain>
    </source>
</reference>
<feature type="chain" id="PRO_5039097314" evidence="2">
    <location>
        <begin position="35"/>
        <end position="430"/>
    </location>
</feature>
<feature type="signal peptide" evidence="2">
    <location>
        <begin position="1"/>
        <end position="34"/>
    </location>
</feature>
<protein>
    <submittedName>
        <fullName evidence="3">DUF3300 domain-containing protein</fullName>
    </submittedName>
</protein>
<name>A0A9E9LWP5_9BURK</name>
<feature type="compositionally biased region" description="Polar residues" evidence="1">
    <location>
        <begin position="372"/>
        <end position="388"/>
    </location>
</feature>
<keyword evidence="4" id="KW-1185">Reference proteome</keyword>
<feature type="region of interest" description="Disordered" evidence="1">
    <location>
        <begin position="256"/>
        <end position="430"/>
    </location>
</feature>
<evidence type="ECO:0000313" key="4">
    <source>
        <dbReference type="Proteomes" id="UP001156215"/>
    </source>
</evidence>
<accession>A0A9E9LWP5</accession>
<feature type="compositionally biased region" description="Gly residues" evidence="1">
    <location>
        <begin position="418"/>
        <end position="430"/>
    </location>
</feature>
<dbReference type="EMBL" id="CP098242">
    <property type="protein sequence ID" value="WAW09656.1"/>
    <property type="molecule type" value="Genomic_DNA"/>
</dbReference>
<organism evidence="3 4">
    <name type="scientific">Oxalobacter vibrioformis</name>
    <dbReference type="NCBI Taxonomy" id="933080"/>
    <lineage>
        <taxon>Bacteria</taxon>
        <taxon>Pseudomonadati</taxon>
        <taxon>Pseudomonadota</taxon>
        <taxon>Betaproteobacteria</taxon>
        <taxon>Burkholderiales</taxon>
        <taxon>Oxalobacteraceae</taxon>
        <taxon>Oxalobacter</taxon>
    </lineage>
</organism>
<gene>
    <name evidence="3" type="ORF">NB640_10545</name>
</gene>
<keyword evidence="2" id="KW-0732">Signal</keyword>
<proteinExistence type="predicted"/>
<evidence type="ECO:0000313" key="3">
    <source>
        <dbReference type="EMBL" id="WAW09656.1"/>
    </source>
</evidence>
<dbReference type="AlphaFoldDB" id="A0A9E9LWP5"/>
<dbReference type="Proteomes" id="UP001156215">
    <property type="component" value="Chromosome"/>
</dbReference>
<dbReference type="Pfam" id="PF11737">
    <property type="entry name" value="DUF3300"/>
    <property type="match status" value="1"/>
</dbReference>
<dbReference type="KEGG" id="ovb:NB640_10545"/>
<dbReference type="RefSeq" id="WP_269308661.1">
    <property type="nucleotide sequence ID" value="NZ_CP098242.1"/>
</dbReference>
<evidence type="ECO:0000256" key="1">
    <source>
        <dbReference type="SAM" id="MobiDB-lite"/>
    </source>
</evidence>
<dbReference type="PANTHER" id="PTHR40269:SF1">
    <property type="entry name" value="OUTER MEMBRANE PROTEIN"/>
    <property type="match status" value="1"/>
</dbReference>
<dbReference type="InterPro" id="IPR021728">
    <property type="entry name" value="DUF3300"/>
</dbReference>